<dbReference type="InterPro" id="IPR050816">
    <property type="entry name" value="Flavin-dep_Halogenase_NPB"/>
</dbReference>
<keyword evidence="4" id="KW-1185">Reference proteome</keyword>
<accession>A0A396RQL3</accession>
<organism evidence="3 4">
    <name type="scientific">Sphingomonas gilva</name>
    <dbReference type="NCBI Taxonomy" id="2305907"/>
    <lineage>
        <taxon>Bacteria</taxon>
        <taxon>Pseudomonadati</taxon>
        <taxon>Pseudomonadota</taxon>
        <taxon>Alphaproteobacteria</taxon>
        <taxon>Sphingomonadales</taxon>
        <taxon>Sphingomonadaceae</taxon>
        <taxon>Sphingomonas</taxon>
    </lineage>
</organism>
<dbReference type="InterPro" id="IPR006905">
    <property type="entry name" value="Flavin_halogenase"/>
</dbReference>
<evidence type="ECO:0000313" key="3">
    <source>
        <dbReference type="EMBL" id="RHW17572.1"/>
    </source>
</evidence>
<dbReference type="OrthoDB" id="462203at2"/>
<dbReference type="Proteomes" id="UP000266693">
    <property type="component" value="Unassembled WGS sequence"/>
</dbReference>
<feature type="binding site" evidence="2">
    <location>
        <position position="335"/>
    </location>
    <ligand>
        <name>FAD</name>
        <dbReference type="ChEBI" id="CHEBI:57692"/>
    </ligand>
</feature>
<dbReference type="InterPro" id="IPR033856">
    <property type="entry name" value="Trp_halogen"/>
</dbReference>
<feature type="binding site" evidence="2">
    <location>
        <position position="348"/>
    </location>
    <ligand>
        <name>FAD</name>
        <dbReference type="ChEBI" id="CHEBI:57692"/>
    </ligand>
</feature>
<feature type="binding site" evidence="2">
    <location>
        <position position="80"/>
    </location>
    <ligand>
        <name>7-chloro-L-tryptophan</name>
        <dbReference type="ChEBI" id="CHEBI:58713"/>
    </ligand>
</feature>
<feature type="active site" evidence="1">
    <location>
        <position position="80"/>
    </location>
</feature>
<dbReference type="PANTHER" id="PTHR43747">
    <property type="entry name" value="FAD-BINDING PROTEIN"/>
    <property type="match status" value="1"/>
</dbReference>
<dbReference type="PIRSF" id="PIRSF011396">
    <property type="entry name" value="Trp_halogenase"/>
    <property type="match status" value="1"/>
</dbReference>
<keyword evidence="2" id="KW-0274">FAD</keyword>
<proteinExistence type="predicted"/>
<dbReference type="GO" id="GO:0004497">
    <property type="term" value="F:monooxygenase activity"/>
    <property type="evidence" value="ECO:0007669"/>
    <property type="project" value="InterPro"/>
</dbReference>
<evidence type="ECO:0000256" key="1">
    <source>
        <dbReference type="PIRSR" id="PIRSR011396-1"/>
    </source>
</evidence>
<feature type="binding site" evidence="2">
    <location>
        <position position="344"/>
    </location>
    <ligand>
        <name>L-tryptophan</name>
        <dbReference type="ChEBI" id="CHEBI:57912"/>
    </ligand>
</feature>
<sequence length="501" mass="55311">MRQSAIQSVAIIGGGTAGWMTAAALAHKLAGLPISVTLVESEEIGTVGVGEATVPHIRHFNASLGFDEADFMARTNATFKLGIEFRNWGRIGDSYIHPFGAFGRDIDGVPFHHLWARLRRDGAAPAFDSFSLPVQAARMGRFAHPADDPASPFSTYSYAYQFDAGLYAAYLRAFAEARGTRRIEGKVVDTALDAQTGFIEAVTLDGGKRIAADLFIDCSGFRGLLIEQALKAGYQEWTHWLPCDRAIAVPCANAGPIAPLTRSTALDAGWAWRIPLRHRAGNGHVYSSAFIDDDRAEQAVLAQLEAPPLADSRRLRFTTGKRRRQWIGNCVAIGLSSGFLEPLESTSIHLIQLAITHLIELFPTTDWDPMDAAEFNRVMALEYERVRDFLILHYHATERDDTPFWTHCRTMEIPDSLAHKLALFRERGVVVNYREGMFLEPSWLAVYLGQRVIPRRGDPLAERGDSAELEARAVAMAADYRRAAERLPLHQSLLANVAAAA</sequence>
<feature type="binding site" evidence="2">
    <location>
        <position position="187"/>
    </location>
    <ligand>
        <name>FAD</name>
        <dbReference type="ChEBI" id="CHEBI:57692"/>
    </ligand>
</feature>
<name>A0A396RQL3_9SPHN</name>
<dbReference type="GO" id="GO:0000166">
    <property type="term" value="F:nucleotide binding"/>
    <property type="evidence" value="ECO:0007669"/>
    <property type="project" value="UniProtKB-KW"/>
</dbReference>
<reference evidence="3 4" key="1">
    <citation type="submission" date="2018-08" db="EMBL/GenBank/DDBJ databases">
        <title>The multiple taxonomic identification of Sphingomonas gilva.</title>
        <authorList>
            <person name="Zhu D."/>
            <person name="Zheng S."/>
        </authorList>
    </citation>
    <scope>NUCLEOTIDE SEQUENCE [LARGE SCALE GENOMIC DNA]</scope>
    <source>
        <strain evidence="3 4">ZDH117</strain>
    </source>
</reference>
<dbReference type="EMBL" id="QWLV01000003">
    <property type="protein sequence ID" value="RHW17572.1"/>
    <property type="molecule type" value="Genomic_DNA"/>
</dbReference>
<dbReference type="SUPFAM" id="SSF51905">
    <property type="entry name" value="FAD/NAD(P)-binding domain"/>
    <property type="match status" value="1"/>
</dbReference>
<evidence type="ECO:0000256" key="2">
    <source>
        <dbReference type="PIRSR" id="PIRSR011396-2"/>
    </source>
</evidence>
<evidence type="ECO:0000313" key="4">
    <source>
        <dbReference type="Proteomes" id="UP000266693"/>
    </source>
</evidence>
<dbReference type="PANTHER" id="PTHR43747:SF4">
    <property type="entry name" value="FLAVIN-DEPENDENT TRYPTOPHAN HALOGENASE"/>
    <property type="match status" value="1"/>
</dbReference>
<protein>
    <submittedName>
        <fullName evidence="3">Tryptophan 7-halogenase</fullName>
    </submittedName>
</protein>
<keyword evidence="2" id="KW-0285">Flavoprotein</keyword>
<feature type="binding site" evidence="2">
    <location>
        <begin position="14"/>
        <end position="17"/>
    </location>
    <ligand>
        <name>FAD</name>
        <dbReference type="ChEBI" id="CHEBI:57692"/>
    </ligand>
</feature>
<dbReference type="Pfam" id="PF04820">
    <property type="entry name" value="Trp_halogenase"/>
    <property type="match status" value="1"/>
</dbReference>
<keyword evidence="2" id="KW-0547">Nucleotide-binding</keyword>
<comment type="caution">
    <text evidence="3">The sequence shown here is derived from an EMBL/GenBank/DDBJ whole genome shotgun (WGS) entry which is preliminary data.</text>
</comment>
<gene>
    <name evidence="3" type="ORF">D1610_08940</name>
</gene>
<dbReference type="AlphaFoldDB" id="A0A396RQL3"/>
<dbReference type="InterPro" id="IPR036188">
    <property type="entry name" value="FAD/NAD-bd_sf"/>
</dbReference>
<dbReference type="Gene3D" id="3.50.50.60">
    <property type="entry name" value="FAD/NAD(P)-binding domain"/>
    <property type="match status" value="1"/>
</dbReference>